<reference evidence="11 12" key="1">
    <citation type="submission" date="2023-10" db="EMBL/GenBank/DDBJ databases">
        <title>Marine bacteria isolated from horseshoe crab.</title>
        <authorList>
            <person name="Cheng T.H."/>
        </authorList>
    </citation>
    <scope>NUCLEOTIDE SEQUENCE [LARGE SCALE GENOMIC DNA]</scope>
    <source>
        <strain evidence="11 12">HSC6</strain>
    </source>
</reference>
<evidence type="ECO:0000256" key="9">
    <source>
        <dbReference type="RuleBase" id="RU363066"/>
    </source>
</evidence>
<dbReference type="PANTHER" id="PTHR43442">
    <property type="entry name" value="GLUCONOKINASE-RELATED"/>
    <property type="match status" value="1"/>
</dbReference>
<feature type="region of interest" description="Disordered" evidence="10">
    <location>
        <begin position="167"/>
        <end position="191"/>
    </location>
</feature>
<evidence type="ECO:0000256" key="1">
    <source>
        <dbReference type="ARBA" id="ARBA00004761"/>
    </source>
</evidence>
<keyword evidence="6 9" id="KW-0418">Kinase</keyword>
<evidence type="ECO:0000256" key="4">
    <source>
        <dbReference type="ARBA" id="ARBA00022679"/>
    </source>
</evidence>
<accession>A0ABU3ZPW2</accession>
<dbReference type="InterPro" id="IPR027417">
    <property type="entry name" value="P-loop_NTPase"/>
</dbReference>
<keyword evidence="7 9" id="KW-0067">ATP-binding</keyword>
<evidence type="ECO:0000256" key="5">
    <source>
        <dbReference type="ARBA" id="ARBA00022741"/>
    </source>
</evidence>
<comment type="pathway">
    <text evidence="1">Carbohydrate acid metabolism.</text>
</comment>
<dbReference type="Gene3D" id="3.40.50.300">
    <property type="entry name" value="P-loop containing nucleotide triphosphate hydrolases"/>
    <property type="match status" value="1"/>
</dbReference>
<evidence type="ECO:0000313" key="11">
    <source>
        <dbReference type="EMBL" id="MDV5172158.1"/>
    </source>
</evidence>
<organism evidence="11 12">
    <name type="scientific">Photobacterium rosenbergii</name>
    <dbReference type="NCBI Taxonomy" id="294936"/>
    <lineage>
        <taxon>Bacteria</taxon>
        <taxon>Pseudomonadati</taxon>
        <taxon>Pseudomonadota</taxon>
        <taxon>Gammaproteobacteria</taxon>
        <taxon>Vibrionales</taxon>
        <taxon>Vibrionaceae</taxon>
        <taxon>Photobacterium</taxon>
    </lineage>
</organism>
<evidence type="ECO:0000313" key="12">
    <source>
        <dbReference type="Proteomes" id="UP001186452"/>
    </source>
</evidence>
<dbReference type="EC" id="2.7.1.12" evidence="3 9"/>
<dbReference type="Proteomes" id="UP001186452">
    <property type="component" value="Unassembled WGS sequence"/>
</dbReference>
<proteinExistence type="inferred from homology"/>
<dbReference type="RefSeq" id="WP_317524954.1">
    <property type="nucleotide sequence ID" value="NZ_JAWJZI010000023.1"/>
</dbReference>
<dbReference type="PANTHER" id="PTHR43442:SF3">
    <property type="entry name" value="GLUCONOKINASE-RELATED"/>
    <property type="match status" value="1"/>
</dbReference>
<dbReference type="GO" id="GO:0046316">
    <property type="term" value="F:gluconokinase activity"/>
    <property type="evidence" value="ECO:0007669"/>
    <property type="project" value="UniProtKB-EC"/>
</dbReference>
<keyword evidence="5 9" id="KW-0547">Nucleotide-binding</keyword>
<comment type="catalytic activity">
    <reaction evidence="8 9">
        <text>D-gluconate + ATP = 6-phospho-D-gluconate + ADP + H(+)</text>
        <dbReference type="Rhea" id="RHEA:19433"/>
        <dbReference type="ChEBI" id="CHEBI:15378"/>
        <dbReference type="ChEBI" id="CHEBI:18391"/>
        <dbReference type="ChEBI" id="CHEBI:30616"/>
        <dbReference type="ChEBI" id="CHEBI:58759"/>
        <dbReference type="ChEBI" id="CHEBI:456216"/>
        <dbReference type="EC" id="2.7.1.12"/>
    </reaction>
</comment>
<dbReference type="EMBL" id="JAWJZI010000023">
    <property type="protein sequence ID" value="MDV5172158.1"/>
    <property type="molecule type" value="Genomic_DNA"/>
</dbReference>
<dbReference type="SUPFAM" id="SSF52540">
    <property type="entry name" value="P-loop containing nucleoside triphosphate hydrolases"/>
    <property type="match status" value="1"/>
</dbReference>
<sequence>MVGKSIIVMGVSASGKSTIGYELAQRIGGKFIDGDDLHPKANILKMARGEPLNDQDREPWLERIRDAAFSIESKNETGVIVCSALKKCYREQIREGNHNLAFLYLSGSQEVIRERIRLRQGHFMKENMIASQFAVLETPVDEPDVITVDIDQSIKAILDKAVAALTEQTDTKPSETEQAMPMPATAQEIPA</sequence>
<dbReference type="Pfam" id="PF13671">
    <property type="entry name" value="AAA_33"/>
    <property type="match status" value="1"/>
</dbReference>
<name>A0ABU3ZPW2_9GAMM</name>
<evidence type="ECO:0000256" key="10">
    <source>
        <dbReference type="SAM" id="MobiDB-lite"/>
    </source>
</evidence>
<dbReference type="CDD" id="cd02021">
    <property type="entry name" value="GntK"/>
    <property type="match status" value="1"/>
</dbReference>
<evidence type="ECO:0000256" key="3">
    <source>
        <dbReference type="ARBA" id="ARBA00012054"/>
    </source>
</evidence>
<comment type="similarity">
    <text evidence="2 9">Belongs to the gluconokinase GntK/GntV family.</text>
</comment>
<gene>
    <name evidence="11" type="ORF">R2X38_24460</name>
</gene>
<comment type="caution">
    <text evidence="11">The sequence shown here is derived from an EMBL/GenBank/DDBJ whole genome shotgun (WGS) entry which is preliminary data.</text>
</comment>
<evidence type="ECO:0000256" key="6">
    <source>
        <dbReference type="ARBA" id="ARBA00022777"/>
    </source>
</evidence>
<keyword evidence="4 9" id="KW-0808">Transferase</keyword>
<dbReference type="NCBIfam" id="TIGR01313">
    <property type="entry name" value="therm_gnt_kin"/>
    <property type="match status" value="1"/>
</dbReference>
<evidence type="ECO:0000256" key="7">
    <source>
        <dbReference type="ARBA" id="ARBA00022840"/>
    </source>
</evidence>
<protein>
    <recommendedName>
        <fullName evidence="3 9">Gluconokinase</fullName>
        <ecNumber evidence="3 9">2.7.1.12</ecNumber>
    </recommendedName>
</protein>
<evidence type="ECO:0000256" key="8">
    <source>
        <dbReference type="ARBA" id="ARBA00048090"/>
    </source>
</evidence>
<keyword evidence="12" id="KW-1185">Reference proteome</keyword>
<dbReference type="InterPro" id="IPR006001">
    <property type="entry name" value="Therm_gnt_kin"/>
</dbReference>
<evidence type="ECO:0000256" key="2">
    <source>
        <dbReference type="ARBA" id="ARBA00008420"/>
    </source>
</evidence>